<dbReference type="GO" id="GO:0016989">
    <property type="term" value="F:sigma factor antagonist activity"/>
    <property type="evidence" value="ECO:0007669"/>
    <property type="project" value="TreeGrafter"/>
</dbReference>
<evidence type="ECO:0000256" key="1">
    <source>
        <dbReference type="SAM" id="Phobius"/>
    </source>
</evidence>
<dbReference type="RefSeq" id="WP_153095833.1">
    <property type="nucleotide sequence ID" value="NZ_VZBP01000005.1"/>
</dbReference>
<proteinExistence type="predicted"/>
<accession>A0AA90UEN4</accession>
<sequence length="336" mass="38985">MATRIKDIIKYYIRHNVSDKLKERVLDRVSNTWDDGETNEVLRDLWNQTDSAYMEEEEISTAYKRIFETKDTKEKTEMKTHRILYITRVAAVVVPLLILIIFGKLYVQKSQQLKEAQTATLLQEQTNNEETKNVVLADGTKVKLYQGSVLLYSSAFNKTEERRVFLSGEAFFDIKHNDARPFRVRTPHFKITDLGTSFAVSSYTDDNEVSATLKTGKIELCILGQEDKIYRLNPNDQLIYNAKTKEVNLRKVPDDFDGMSWHNKKINLNDVTLIEATRIIGQNFGIKFTFQSKQHQNTKITVHFNRGETLKGTMSIIKDLIPGLKYEIRNNEVFIR</sequence>
<protein>
    <submittedName>
        <fullName evidence="4">DUF4974 domain-containing protein</fullName>
    </submittedName>
</protein>
<dbReference type="Proteomes" id="UP000405805">
    <property type="component" value="Unassembled WGS sequence"/>
</dbReference>
<evidence type="ECO:0000313" key="6">
    <source>
        <dbReference type="Proteomes" id="UP000405805"/>
    </source>
</evidence>
<dbReference type="PIRSF" id="PIRSF018266">
    <property type="entry name" value="FecR"/>
    <property type="match status" value="1"/>
</dbReference>
<dbReference type="InterPro" id="IPR012373">
    <property type="entry name" value="Ferrdict_sens_TM"/>
</dbReference>
<dbReference type="InterPro" id="IPR032508">
    <property type="entry name" value="FecR_C"/>
</dbReference>
<name>A0AA90UEN4_9BACT</name>
<feature type="domain" description="FecR protein" evidence="2">
    <location>
        <begin position="125"/>
        <end position="219"/>
    </location>
</feature>
<gene>
    <name evidence="5" type="ORF">F7D57_00230</name>
    <name evidence="4" type="ORF">F7D95_03640</name>
</gene>
<organism evidence="4 7">
    <name type="scientific">Segatella copri</name>
    <dbReference type="NCBI Taxonomy" id="165179"/>
    <lineage>
        <taxon>Bacteria</taxon>
        <taxon>Pseudomonadati</taxon>
        <taxon>Bacteroidota</taxon>
        <taxon>Bacteroidia</taxon>
        <taxon>Bacteroidales</taxon>
        <taxon>Prevotellaceae</taxon>
        <taxon>Segatella</taxon>
    </lineage>
</organism>
<dbReference type="PANTHER" id="PTHR30273">
    <property type="entry name" value="PERIPLASMIC SIGNAL SENSOR AND SIGMA FACTOR ACTIVATOR FECR-RELATED"/>
    <property type="match status" value="1"/>
</dbReference>
<evidence type="ECO:0000313" key="4">
    <source>
        <dbReference type="EMBL" id="MQN11932.1"/>
    </source>
</evidence>
<dbReference type="InterPro" id="IPR006860">
    <property type="entry name" value="FecR"/>
</dbReference>
<comment type="caution">
    <text evidence="4">The sequence shown here is derived from an EMBL/GenBank/DDBJ whole genome shotgun (WGS) entry which is preliminary data.</text>
</comment>
<dbReference type="Gene3D" id="2.60.120.1440">
    <property type="match status" value="1"/>
</dbReference>
<dbReference type="EMBL" id="VZCW01000075">
    <property type="protein sequence ID" value="MQN11932.1"/>
    <property type="molecule type" value="Genomic_DNA"/>
</dbReference>
<dbReference type="EMBL" id="VZBP01000005">
    <property type="protein sequence ID" value="MQO08169.1"/>
    <property type="molecule type" value="Genomic_DNA"/>
</dbReference>
<keyword evidence="1" id="KW-1133">Transmembrane helix</keyword>
<evidence type="ECO:0000259" key="2">
    <source>
        <dbReference type="Pfam" id="PF04773"/>
    </source>
</evidence>
<feature type="domain" description="Protein FecR C-terminal" evidence="3">
    <location>
        <begin position="266"/>
        <end position="335"/>
    </location>
</feature>
<evidence type="ECO:0000313" key="7">
    <source>
        <dbReference type="Proteomes" id="UP000442105"/>
    </source>
</evidence>
<keyword evidence="1" id="KW-0472">Membrane</keyword>
<dbReference type="AlphaFoldDB" id="A0AA90UEN4"/>
<dbReference type="Proteomes" id="UP000442105">
    <property type="component" value="Unassembled WGS sequence"/>
</dbReference>
<keyword evidence="1" id="KW-0812">Transmembrane</keyword>
<dbReference type="Pfam" id="PF04773">
    <property type="entry name" value="FecR"/>
    <property type="match status" value="1"/>
</dbReference>
<reference evidence="7" key="1">
    <citation type="submission" date="2019-09" db="EMBL/GenBank/DDBJ databases">
        <title>Distinct polysaccharide growth profiles of human intestinal Prevotella copri isolates.</title>
        <authorList>
            <person name="Fehlner-Peach H."/>
            <person name="Magnabosco C."/>
            <person name="Raghavan V."/>
            <person name="Scher J.U."/>
            <person name="Tett A."/>
            <person name="Cox L.M."/>
            <person name="Gottsegen C."/>
            <person name="Watters A."/>
            <person name="Wiltshire- Gordon J.D."/>
            <person name="Segata N."/>
            <person name="Bonneau R."/>
            <person name="Littman D.R."/>
        </authorList>
    </citation>
    <scope>NUCLEOTIDE SEQUENCE [LARGE SCALE GENOMIC DNA]</scope>
    <source>
        <strain evidence="7">iAQ1179</strain>
    </source>
</reference>
<evidence type="ECO:0000313" key="5">
    <source>
        <dbReference type="EMBL" id="MQO08169.1"/>
    </source>
</evidence>
<feature type="transmembrane region" description="Helical" evidence="1">
    <location>
        <begin position="83"/>
        <end position="107"/>
    </location>
</feature>
<evidence type="ECO:0000259" key="3">
    <source>
        <dbReference type="Pfam" id="PF16344"/>
    </source>
</evidence>
<dbReference type="PANTHER" id="PTHR30273:SF2">
    <property type="entry name" value="PROTEIN FECR"/>
    <property type="match status" value="1"/>
</dbReference>
<dbReference type="Pfam" id="PF16344">
    <property type="entry name" value="FecR_C"/>
    <property type="match status" value="1"/>
</dbReference>
<dbReference type="Gene3D" id="3.55.50.30">
    <property type="match status" value="1"/>
</dbReference>
<reference evidence="4" key="2">
    <citation type="submission" date="2022-12" db="EMBL/GenBank/DDBJ databases">
        <title>Distinct polysaccharide growth profiles of human intestinal Prevotella copri isolates.</title>
        <authorList>
            <person name="Fehlner-Peach H."/>
            <person name="Magnabosco C."/>
            <person name="Raghavan V."/>
            <person name="Scher J.U."/>
            <person name="Tett A."/>
            <person name="Cox L.M."/>
            <person name="Gottsegen C."/>
            <person name="Watters A."/>
            <person name="Wiltshire- Gordon J.D."/>
            <person name="Segata N."/>
            <person name="Bonneau R."/>
            <person name="Littman D.R."/>
        </authorList>
    </citation>
    <scope>NUCLEOTIDE SEQUENCE</scope>
    <source>
        <strain evidence="6">iA624</strain>
        <strain evidence="5">IA624</strain>
        <strain evidence="4">IAQ1179</strain>
    </source>
</reference>